<dbReference type="PROSITE" id="PS50858">
    <property type="entry name" value="BSD"/>
    <property type="match status" value="1"/>
</dbReference>
<feature type="compositionally biased region" description="Basic and acidic residues" evidence="1">
    <location>
        <begin position="265"/>
        <end position="275"/>
    </location>
</feature>
<evidence type="ECO:0000313" key="4">
    <source>
        <dbReference type="Proteomes" id="UP000001997"/>
    </source>
</evidence>
<dbReference type="GO" id="GO:0005737">
    <property type="term" value="C:cytoplasm"/>
    <property type="evidence" value="ECO:0007669"/>
    <property type="project" value="TreeGrafter"/>
</dbReference>
<dbReference type="RefSeq" id="XP_001487119.2">
    <property type="nucleotide sequence ID" value="XM_001487069.1"/>
</dbReference>
<dbReference type="SUPFAM" id="SSF140383">
    <property type="entry name" value="BSD domain-like"/>
    <property type="match status" value="1"/>
</dbReference>
<dbReference type="Proteomes" id="UP000001997">
    <property type="component" value="Unassembled WGS sequence"/>
</dbReference>
<dbReference type="SMART" id="SM00751">
    <property type="entry name" value="BSD"/>
    <property type="match status" value="1"/>
</dbReference>
<dbReference type="EMBL" id="CH408155">
    <property type="protein sequence ID" value="EDK36398.2"/>
    <property type="molecule type" value="Genomic_DNA"/>
</dbReference>
<dbReference type="GeneID" id="5129616"/>
<dbReference type="Gene3D" id="1.10.3970.10">
    <property type="entry name" value="BSD domain"/>
    <property type="match status" value="1"/>
</dbReference>
<proteinExistence type="predicted"/>
<dbReference type="VEuPathDB" id="FungiDB:PGUG_00496"/>
<dbReference type="OMA" id="LFWYRYF"/>
<keyword evidence="4" id="KW-1185">Reference proteome</keyword>
<dbReference type="InterPro" id="IPR051494">
    <property type="entry name" value="BSD_domain-containing"/>
</dbReference>
<dbReference type="AlphaFoldDB" id="A5DB41"/>
<dbReference type="InParanoid" id="A5DB41"/>
<feature type="compositionally biased region" description="Basic and acidic residues" evidence="1">
    <location>
        <begin position="298"/>
        <end position="310"/>
    </location>
</feature>
<feature type="domain" description="BSD" evidence="2">
    <location>
        <begin position="208"/>
        <end position="261"/>
    </location>
</feature>
<evidence type="ECO:0000256" key="1">
    <source>
        <dbReference type="SAM" id="MobiDB-lite"/>
    </source>
</evidence>
<dbReference type="PANTHER" id="PTHR16019:SF5">
    <property type="entry name" value="BSD DOMAIN-CONTAINING PROTEIN 1"/>
    <property type="match status" value="1"/>
</dbReference>
<evidence type="ECO:0000259" key="2">
    <source>
        <dbReference type="PROSITE" id="PS50858"/>
    </source>
</evidence>
<feature type="compositionally biased region" description="Basic and acidic residues" evidence="1">
    <location>
        <begin position="14"/>
        <end position="23"/>
    </location>
</feature>
<dbReference type="Pfam" id="PF03909">
    <property type="entry name" value="BSD"/>
    <property type="match status" value="1"/>
</dbReference>
<dbReference type="InterPro" id="IPR005607">
    <property type="entry name" value="BSD_dom"/>
</dbReference>
<accession>A5DB41</accession>
<protein>
    <recommendedName>
        <fullName evidence="2">BSD domain-containing protein</fullName>
    </recommendedName>
</protein>
<feature type="region of interest" description="Disordered" evidence="1">
    <location>
        <begin position="265"/>
        <end position="316"/>
    </location>
</feature>
<name>A5DB41_PICGU</name>
<dbReference type="InterPro" id="IPR035925">
    <property type="entry name" value="BSD_dom_sf"/>
</dbReference>
<reference evidence="3 4" key="1">
    <citation type="journal article" date="2009" name="Nature">
        <title>Evolution of pathogenicity and sexual reproduction in eight Candida genomes.</title>
        <authorList>
            <person name="Butler G."/>
            <person name="Rasmussen M.D."/>
            <person name="Lin M.F."/>
            <person name="Santos M.A."/>
            <person name="Sakthikumar S."/>
            <person name="Munro C.A."/>
            <person name="Rheinbay E."/>
            <person name="Grabherr M."/>
            <person name="Forche A."/>
            <person name="Reedy J.L."/>
            <person name="Agrafioti I."/>
            <person name="Arnaud M.B."/>
            <person name="Bates S."/>
            <person name="Brown A.J."/>
            <person name="Brunke S."/>
            <person name="Costanzo M.C."/>
            <person name="Fitzpatrick D.A."/>
            <person name="de Groot P.W."/>
            <person name="Harris D."/>
            <person name="Hoyer L.L."/>
            <person name="Hube B."/>
            <person name="Klis F.M."/>
            <person name="Kodira C."/>
            <person name="Lennard N."/>
            <person name="Logue M.E."/>
            <person name="Martin R."/>
            <person name="Neiman A.M."/>
            <person name="Nikolaou E."/>
            <person name="Quail M.A."/>
            <person name="Quinn J."/>
            <person name="Santos M.C."/>
            <person name="Schmitzberger F.F."/>
            <person name="Sherlock G."/>
            <person name="Shah P."/>
            <person name="Silverstein K.A."/>
            <person name="Skrzypek M.S."/>
            <person name="Soll D."/>
            <person name="Staggs R."/>
            <person name="Stansfield I."/>
            <person name="Stumpf M.P."/>
            <person name="Sudbery P.E."/>
            <person name="Srikantha T."/>
            <person name="Zeng Q."/>
            <person name="Berman J."/>
            <person name="Berriman M."/>
            <person name="Heitman J."/>
            <person name="Gow N.A."/>
            <person name="Lorenz M.C."/>
            <person name="Birren B.W."/>
            <person name="Kellis M."/>
            <person name="Cuomo C.A."/>
        </authorList>
    </citation>
    <scope>NUCLEOTIDE SEQUENCE [LARGE SCALE GENOMIC DNA]</scope>
    <source>
        <strain evidence="4">ATCC 6260 / CBS 566 / DSM 6381 / JCM 1539 / NBRC 10279 / NRRL Y-324</strain>
    </source>
</reference>
<dbReference type="HOGENOM" id="CLU_774258_0_0_1"/>
<dbReference type="PANTHER" id="PTHR16019">
    <property type="entry name" value="SYNAPSE-ASSOCIATED PROTEIN"/>
    <property type="match status" value="1"/>
</dbReference>
<sequence>MEFVDPIVTSDDVPETKKGGDTKTDHAVQALESEIEKAYAAVETRFGSLWSNAAKNANEIQEKYQVEEHRKQLLDQLKVAKDNLNNKAKVTETLAQFEEQFKKVPIPEVDLKKLQSQANDALDVLDSKLELVEQQAGKYVSQMSSFFTNFVSIAAPQSGAKQVEDETSTIFVAPSHPTSEYGTSRYDNELFKLHTTAEYYTEPISDDKADTFNADSKTKEIAKLLETYPNTLTKLMNDIVPVKVPYNTFWYRYFHHEAELKQAEKRRRELQKEKGDEEEEDDFTWDDDEEEEQASSEIKGKPVKQDAKSESDDEWE</sequence>
<evidence type="ECO:0000313" key="3">
    <source>
        <dbReference type="EMBL" id="EDK36398.2"/>
    </source>
</evidence>
<feature type="region of interest" description="Disordered" evidence="1">
    <location>
        <begin position="1"/>
        <end position="23"/>
    </location>
</feature>
<dbReference type="OrthoDB" id="73788at2759"/>
<feature type="compositionally biased region" description="Acidic residues" evidence="1">
    <location>
        <begin position="276"/>
        <end position="294"/>
    </location>
</feature>
<organism evidence="3 4">
    <name type="scientific">Meyerozyma guilliermondii (strain ATCC 6260 / CBS 566 / DSM 6381 / JCM 1539 / NBRC 10279 / NRRL Y-324)</name>
    <name type="common">Yeast</name>
    <name type="synonym">Candida guilliermondii</name>
    <dbReference type="NCBI Taxonomy" id="294746"/>
    <lineage>
        <taxon>Eukaryota</taxon>
        <taxon>Fungi</taxon>
        <taxon>Dikarya</taxon>
        <taxon>Ascomycota</taxon>
        <taxon>Saccharomycotina</taxon>
        <taxon>Pichiomycetes</taxon>
        <taxon>Debaryomycetaceae</taxon>
        <taxon>Meyerozyma</taxon>
    </lineage>
</organism>
<dbReference type="KEGG" id="pgu:PGUG_00496"/>
<dbReference type="eggNOG" id="KOG2690">
    <property type="taxonomic scope" value="Eukaryota"/>
</dbReference>
<gene>
    <name evidence="3" type="ORF">PGUG_00496</name>
</gene>